<keyword evidence="6" id="KW-0325">Glycoprotein</keyword>
<dbReference type="InterPro" id="IPR026664">
    <property type="entry name" value="Stereocilin-rel"/>
</dbReference>
<dbReference type="PANTHER" id="PTHR23412:SF6">
    <property type="entry name" value="MESOTHELIN"/>
    <property type="match status" value="1"/>
</dbReference>
<dbReference type="Proteomes" id="UP000008672">
    <property type="component" value="Unassembled WGS sequence"/>
</dbReference>
<evidence type="ECO:0000256" key="6">
    <source>
        <dbReference type="ARBA" id="ARBA00023180"/>
    </source>
</evidence>
<evidence type="ECO:0000256" key="2">
    <source>
        <dbReference type="ARBA" id="ARBA00011016"/>
    </source>
</evidence>
<dbReference type="GO" id="GO:0007160">
    <property type="term" value="P:cell-matrix adhesion"/>
    <property type="evidence" value="ECO:0007669"/>
    <property type="project" value="TreeGrafter"/>
</dbReference>
<dbReference type="eggNOG" id="ENOG502QRX1">
    <property type="taxonomic scope" value="Eukaryota"/>
</dbReference>
<keyword evidence="4" id="KW-0130">Cell adhesion</keyword>
<dbReference type="InterPro" id="IPR010335">
    <property type="entry name" value="Mesothelin"/>
</dbReference>
<sequence length="583" mass="64753">MSAFVLQGFSCGAAKDLPSDKYLQLVKALKDKHVTLAEEQLSCMAKRVLESGRIFDFSSYPEDLLLFFDPAAYENSSSCKDYFRAVGQANISILPKGSLKRTQLLEKARGCFGNSKGASVSEEEVQVLNNLACDLDGVVIEASHAILLNHLTRCESFTPDQEYTIQKLVNSDNLTFGHPSNWTLSTLSDLGSLVYYIRKVTWDKIPEIIYYLKTQIKNKNPLWARMDKILKYMRYNKEIKHYSCPDNKTITVKTLANDLLPILYPPNLLQACLPDDLLKNYLGSLTNKAFTDTHFGTLKTKLDQLYPNGLPAEQISQLGSLATFYSAEEMSKWQISTPSALSTLLQNLPVGKENSTVILYRLIPTLNSLYAKVIIGRYTTLGNTLNAAALNAITGPYLCYLDEVTIATILPSTLRNAQPLDISTCTQRKKNILYDTAKEAFKDKEANKLAHYILMKSYLGGAPAADLKELAKNNVDMDIGTFLKLNPEEVMKLSSVDVSGLLGINAIELHKYENNLVTSWAKRQTTNDLISLGFKVTSSPDAPIGYIEVPVVKVQTSVAYPIIVPPTLPFFPTLSLLLALPLV</sequence>
<dbReference type="FunCoup" id="H3A8S7">
    <property type="interactions" value="89"/>
</dbReference>
<protein>
    <recommendedName>
        <fullName evidence="9">Mesothelin</fullName>
    </recommendedName>
</protein>
<accession>H3A8S7</accession>
<reference evidence="7" key="2">
    <citation type="submission" date="2025-08" db="UniProtKB">
        <authorList>
            <consortium name="Ensembl"/>
        </authorList>
    </citation>
    <scope>IDENTIFICATION</scope>
</reference>
<dbReference type="Gene3D" id="1.20.970.40">
    <property type="match status" value="1"/>
</dbReference>
<evidence type="ECO:0000256" key="5">
    <source>
        <dbReference type="ARBA" id="ARBA00023136"/>
    </source>
</evidence>
<dbReference type="OMA" id="NHLVCEM"/>
<dbReference type="Pfam" id="PF06060">
    <property type="entry name" value="Mesothelin"/>
    <property type="match status" value="1"/>
</dbReference>
<dbReference type="GO" id="GO:0009986">
    <property type="term" value="C:cell surface"/>
    <property type="evidence" value="ECO:0007669"/>
    <property type="project" value="TreeGrafter"/>
</dbReference>
<dbReference type="InParanoid" id="H3A8S7"/>
<keyword evidence="8" id="KW-1185">Reference proteome</keyword>
<organism evidence="7 8">
    <name type="scientific">Latimeria chalumnae</name>
    <name type="common">Coelacanth</name>
    <dbReference type="NCBI Taxonomy" id="7897"/>
    <lineage>
        <taxon>Eukaryota</taxon>
        <taxon>Metazoa</taxon>
        <taxon>Chordata</taxon>
        <taxon>Craniata</taxon>
        <taxon>Vertebrata</taxon>
        <taxon>Euteleostomi</taxon>
        <taxon>Coelacanthiformes</taxon>
        <taxon>Coelacanthidae</taxon>
        <taxon>Latimeria</taxon>
    </lineage>
</organism>
<reference evidence="7" key="3">
    <citation type="submission" date="2025-09" db="UniProtKB">
        <authorList>
            <consortium name="Ensembl"/>
        </authorList>
    </citation>
    <scope>IDENTIFICATION</scope>
</reference>
<dbReference type="HOGENOM" id="CLU_014552_3_0_1"/>
<evidence type="ECO:0008006" key="9">
    <source>
        <dbReference type="Google" id="ProtNLM"/>
    </source>
</evidence>
<keyword evidence="5" id="KW-0472">Membrane</keyword>
<dbReference type="Ensembl" id="ENSLACT00000006100.1">
    <property type="protein sequence ID" value="ENSLACP00000006048.1"/>
    <property type="gene ID" value="ENSLACG00000005369.1"/>
</dbReference>
<comment type="subcellular location">
    <subcellularLocation>
        <location evidence="1">Membrane</location>
    </subcellularLocation>
</comment>
<dbReference type="EMBL" id="AFYH01237592">
    <property type="status" value="NOT_ANNOTATED_CDS"/>
    <property type="molecule type" value="Genomic_DNA"/>
</dbReference>
<dbReference type="AlphaFoldDB" id="H3A8S7"/>
<dbReference type="GeneTree" id="ENSGT00950000182957"/>
<keyword evidence="3" id="KW-0732">Signal</keyword>
<comment type="similarity">
    <text evidence="2">Belongs to the mesothelin family.</text>
</comment>
<evidence type="ECO:0000313" key="8">
    <source>
        <dbReference type="Proteomes" id="UP000008672"/>
    </source>
</evidence>
<evidence type="ECO:0000313" key="7">
    <source>
        <dbReference type="Ensembl" id="ENSLACP00000006048.1"/>
    </source>
</evidence>
<evidence type="ECO:0000256" key="4">
    <source>
        <dbReference type="ARBA" id="ARBA00022889"/>
    </source>
</evidence>
<evidence type="ECO:0000256" key="3">
    <source>
        <dbReference type="ARBA" id="ARBA00022729"/>
    </source>
</evidence>
<name>H3A8S7_LATCH</name>
<dbReference type="PANTHER" id="PTHR23412">
    <property type="entry name" value="STEREOCILIN RELATED"/>
    <property type="match status" value="1"/>
</dbReference>
<proteinExistence type="inferred from homology"/>
<reference evidence="8" key="1">
    <citation type="submission" date="2011-08" db="EMBL/GenBank/DDBJ databases">
        <title>The draft genome of Latimeria chalumnae.</title>
        <authorList>
            <person name="Di Palma F."/>
            <person name="Alfoldi J."/>
            <person name="Johnson J."/>
            <person name="Berlin A."/>
            <person name="Gnerre S."/>
            <person name="Jaffe D."/>
            <person name="MacCallum I."/>
            <person name="Young S."/>
            <person name="Walker B.J."/>
            <person name="Lander E."/>
            <person name="Lindblad-Toh K."/>
        </authorList>
    </citation>
    <scope>NUCLEOTIDE SEQUENCE [LARGE SCALE GENOMIC DNA]</scope>
    <source>
        <strain evidence="8">Wild caught</strain>
    </source>
</reference>
<evidence type="ECO:0000256" key="1">
    <source>
        <dbReference type="ARBA" id="ARBA00004370"/>
    </source>
</evidence>
<dbReference type="GO" id="GO:0016020">
    <property type="term" value="C:membrane"/>
    <property type="evidence" value="ECO:0007669"/>
    <property type="project" value="UniProtKB-SubCell"/>
</dbReference>